<keyword evidence="4" id="KW-0812">Transmembrane</keyword>
<protein>
    <submittedName>
        <fullName evidence="11">Vesicle-associated membrane protein putative syntaxin-like protein</fullName>
    </submittedName>
</protein>
<evidence type="ECO:0000256" key="8">
    <source>
        <dbReference type="ARBA" id="ARBA00023054"/>
    </source>
</evidence>
<dbReference type="Gene3D" id="1.20.58.70">
    <property type="match status" value="1"/>
</dbReference>
<dbReference type="InterPro" id="IPR000727">
    <property type="entry name" value="T_SNARE_dom"/>
</dbReference>
<comment type="similarity">
    <text evidence="2">Belongs to the syntaxin family.</text>
</comment>
<dbReference type="GO" id="GO:0000139">
    <property type="term" value="C:Golgi membrane"/>
    <property type="evidence" value="ECO:0007669"/>
    <property type="project" value="UniProtKB-SubCell"/>
</dbReference>
<name>A0A0N1I246_LEPSE</name>
<dbReference type="GO" id="GO:0006906">
    <property type="term" value="P:vesicle fusion"/>
    <property type="evidence" value="ECO:0007669"/>
    <property type="project" value="TreeGrafter"/>
</dbReference>
<evidence type="ECO:0000313" key="11">
    <source>
        <dbReference type="EMBL" id="KPI85450.1"/>
    </source>
</evidence>
<proteinExistence type="inferred from homology"/>
<dbReference type="VEuPathDB" id="TriTrypDB:Lsey_0187_0140"/>
<dbReference type="GO" id="GO:0048278">
    <property type="term" value="P:vesicle docking"/>
    <property type="evidence" value="ECO:0007669"/>
    <property type="project" value="TreeGrafter"/>
</dbReference>
<dbReference type="PANTHER" id="PTHR19957">
    <property type="entry name" value="SYNTAXIN"/>
    <property type="match status" value="1"/>
</dbReference>
<keyword evidence="7" id="KW-0333">Golgi apparatus</keyword>
<keyword evidence="5" id="KW-0653">Protein transport</keyword>
<comment type="caution">
    <text evidence="11">The sequence shown here is derived from an EMBL/GenBank/DDBJ whole genome shotgun (WGS) entry which is preliminary data.</text>
</comment>
<evidence type="ECO:0000259" key="10">
    <source>
        <dbReference type="PROSITE" id="PS50192"/>
    </source>
</evidence>
<dbReference type="CDD" id="cd15845">
    <property type="entry name" value="SNARE_syntaxin16"/>
    <property type="match status" value="1"/>
</dbReference>
<keyword evidence="6" id="KW-1133">Transmembrane helix</keyword>
<dbReference type="InterPro" id="IPR045242">
    <property type="entry name" value="Syntaxin"/>
</dbReference>
<evidence type="ECO:0000256" key="5">
    <source>
        <dbReference type="ARBA" id="ARBA00022927"/>
    </source>
</evidence>
<comment type="subcellular location">
    <subcellularLocation>
        <location evidence="1">Golgi apparatus membrane</location>
        <topology evidence="1">Single-pass type IV membrane protein</topology>
    </subcellularLocation>
</comment>
<dbReference type="SUPFAM" id="SSF47661">
    <property type="entry name" value="t-snare proteins"/>
    <property type="match status" value="1"/>
</dbReference>
<keyword evidence="8" id="KW-0175">Coiled coil</keyword>
<dbReference type="PROSITE" id="PS50192">
    <property type="entry name" value="T_SNARE"/>
    <property type="match status" value="1"/>
</dbReference>
<dbReference type="SMART" id="SM00397">
    <property type="entry name" value="t_SNARE"/>
    <property type="match status" value="1"/>
</dbReference>
<evidence type="ECO:0000256" key="3">
    <source>
        <dbReference type="ARBA" id="ARBA00022448"/>
    </source>
</evidence>
<evidence type="ECO:0000256" key="6">
    <source>
        <dbReference type="ARBA" id="ARBA00022989"/>
    </source>
</evidence>
<keyword evidence="3" id="KW-0813">Transport</keyword>
<dbReference type="Proteomes" id="UP000038009">
    <property type="component" value="Unassembled WGS sequence"/>
</dbReference>
<evidence type="ECO:0000256" key="7">
    <source>
        <dbReference type="ARBA" id="ARBA00023034"/>
    </source>
</evidence>
<dbReference type="InterPro" id="IPR010989">
    <property type="entry name" value="SNARE"/>
</dbReference>
<dbReference type="GO" id="GO:0000149">
    <property type="term" value="F:SNARE binding"/>
    <property type="evidence" value="ECO:0007669"/>
    <property type="project" value="TreeGrafter"/>
</dbReference>
<evidence type="ECO:0000256" key="4">
    <source>
        <dbReference type="ARBA" id="ARBA00022692"/>
    </source>
</evidence>
<gene>
    <name evidence="11" type="ORF">ABL78_5504</name>
</gene>
<reference evidence="11 12" key="1">
    <citation type="journal article" date="2015" name="PLoS Pathog.">
        <title>Leptomonas seymouri: Adaptations to the Dixenous Life Cycle Analyzed by Genome Sequencing, Transcriptome Profiling and Co-infection with Leishmania donovani.</title>
        <authorList>
            <person name="Kraeva N."/>
            <person name="Butenko A."/>
            <person name="Hlavacova J."/>
            <person name="Kostygov A."/>
            <person name="Myskova J."/>
            <person name="Grybchuk D."/>
            <person name="Lestinova T."/>
            <person name="Votypka J."/>
            <person name="Volf P."/>
            <person name="Opperdoes F."/>
            <person name="Flegontov P."/>
            <person name="Lukes J."/>
            <person name="Yurchenko V."/>
        </authorList>
    </citation>
    <scope>NUCLEOTIDE SEQUENCE [LARGE SCALE GENOMIC DNA]</scope>
    <source>
        <strain evidence="11 12">ATCC 30220</strain>
    </source>
</reference>
<accession>A0A0N1I246</accession>
<dbReference type="GO" id="GO:0031201">
    <property type="term" value="C:SNARE complex"/>
    <property type="evidence" value="ECO:0007669"/>
    <property type="project" value="TreeGrafter"/>
</dbReference>
<dbReference type="AlphaFoldDB" id="A0A0N1I246"/>
<evidence type="ECO:0000256" key="2">
    <source>
        <dbReference type="ARBA" id="ARBA00009063"/>
    </source>
</evidence>
<dbReference type="PANTHER" id="PTHR19957:SF83">
    <property type="entry name" value="SYNTAXIN-16"/>
    <property type="match status" value="1"/>
</dbReference>
<evidence type="ECO:0000313" key="12">
    <source>
        <dbReference type="Proteomes" id="UP000038009"/>
    </source>
</evidence>
<keyword evidence="9" id="KW-0472">Membrane</keyword>
<dbReference type="GO" id="GO:0006886">
    <property type="term" value="P:intracellular protein transport"/>
    <property type="evidence" value="ECO:0007669"/>
    <property type="project" value="TreeGrafter"/>
</dbReference>
<dbReference type="OrthoDB" id="10251371at2759"/>
<feature type="domain" description="T-SNARE coiled-coil homology" evidence="10">
    <location>
        <begin position="206"/>
        <end position="268"/>
    </location>
</feature>
<evidence type="ECO:0000256" key="9">
    <source>
        <dbReference type="ARBA" id="ARBA00023136"/>
    </source>
</evidence>
<dbReference type="GO" id="GO:0005484">
    <property type="term" value="F:SNAP receptor activity"/>
    <property type="evidence" value="ECO:0007669"/>
    <property type="project" value="TreeGrafter"/>
</dbReference>
<evidence type="ECO:0000256" key="1">
    <source>
        <dbReference type="ARBA" id="ARBA00004409"/>
    </source>
</evidence>
<dbReference type="OMA" id="SIQEIHR"/>
<keyword evidence="12" id="KW-1185">Reference proteome</keyword>
<dbReference type="EMBL" id="LJSK01000187">
    <property type="protein sequence ID" value="KPI85450.1"/>
    <property type="molecule type" value="Genomic_DNA"/>
</dbReference>
<sequence>MEDTELTVRDRYCEFAERRAAARTKYGHSQLAELKQSKQPLIFAPLWSILPADFEDSALTLTQEIEKLNELHRTFLKPKFRSDEEEKNLRAEIGQQTVEIQSFLKKLEHILVAGTQNKPTYSEEESRIVRNIQVHLSTRFKQLTAEFKATQERFGTQLRRLEQKSSKYMKIGSDAAYEKVKREEKTAHFLEMGFSEQDVEPLLLEDMCHEQTSKEIKEILDSIQEIHSMFEDVHNMVVEQGTMLDRIDYNVDKALISASKAQIELERTRERQESCTFM</sequence>
<organism evidence="11 12">
    <name type="scientific">Leptomonas seymouri</name>
    <dbReference type="NCBI Taxonomy" id="5684"/>
    <lineage>
        <taxon>Eukaryota</taxon>
        <taxon>Discoba</taxon>
        <taxon>Euglenozoa</taxon>
        <taxon>Kinetoplastea</taxon>
        <taxon>Metakinetoplastina</taxon>
        <taxon>Trypanosomatida</taxon>
        <taxon>Trypanosomatidae</taxon>
        <taxon>Leishmaniinae</taxon>
        <taxon>Leptomonas</taxon>
    </lineage>
</organism>